<dbReference type="AlphaFoldDB" id="A0A8H9L3A8"/>
<reference evidence="2" key="2">
    <citation type="submission" date="2020-09" db="EMBL/GenBank/DDBJ databases">
        <authorList>
            <person name="Sun Q."/>
            <person name="Ohkuma M."/>
        </authorList>
    </citation>
    <scope>NUCLEOTIDE SEQUENCE</scope>
    <source>
        <strain evidence="2">JCM 3051</strain>
    </source>
</reference>
<dbReference type="Proteomes" id="UP000655589">
    <property type="component" value="Unassembled WGS sequence"/>
</dbReference>
<dbReference type="EMBL" id="BMPT01000008">
    <property type="protein sequence ID" value="GGM27611.1"/>
    <property type="molecule type" value="Genomic_DNA"/>
</dbReference>
<proteinExistence type="predicted"/>
<feature type="compositionally biased region" description="Basic and acidic residues" evidence="1">
    <location>
        <begin position="21"/>
        <end position="41"/>
    </location>
</feature>
<comment type="caution">
    <text evidence="2">The sequence shown here is derived from an EMBL/GenBank/DDBJ whole genome shotgun (WGS) entry which is preliminary data.</text>
</comment>
<gene>
    <name evidence="2" type="ORF">GCM10010102_24110</name>
</gene>
<name>A0A8H9L3A8_9MICO</name>
<evidence type="ECO:0000313" key="3">
    <source>
        <dbReference type="Proteomes" id="UP000655589"/>
    </source>
</evidence>
<keyword evidence="3" id="KW-1185">Reference proteome</keyword>
<organism evidence="2 3">
    <name type="scientific">Promicromonospora citrea</name>
    <dbReference type="NCBI Taxonomy" id="43677"/>
    <lineage>
        <taxon>Bacteria</taxon>
        <taxon>Bacillati</taxon>
        <taxon>Actinomycetota</taxon>
        <taxon>Actinomycetes</taxon>
        <taxon>Micrococcales</taxon>
        <taxon>Promicromonosporaceae</taxon>
        <taxon>Promicromonospora</taxon>
    </lineage>
</organism>
<protein>
    <submittedName>
        <fullName evidence="2">Uncharacterized protein</fullName>
    </submittedName>
</protein>
<evidence type="ECO:0000313" key="2">
    <source>
        <dbReference type="EMBL" id="GGM27611.1"/>
    </source>
</evidence>
<evidence type="ECO:0000256" key="1">
    <source>
        <dbReference type="SAM" id="MobiDB-lite"/>
    </source>
</evidence>
<accession>A0A8H9L3A8</accession>
<sequence length="104" mass="10610">MPEPRPLDDEEVGHRGARGGGRRDERAGGEEGGEDGGHETGRTAVRGAVRGATVPGRCAGSSVHGDLTSTCVPSTLPQVRAVGTRASLGRALVRLPGCVGTVER</sequence>
<reference evidence="2" key="1">
    <citation type="journal article" date="2014" name="Int. J. Syst. Evol. Microbiol.">
        <title>Complete genome sequence of Corynebacterium casei LMG S-19264T (=DSM 44701T), isolated from a smear-ripened cheese.</title>
        <authorList>
            <consortium name="US DOE Joint Genome Institute (JGI-PGF)"/>
            <person name="Walter F."/>
            <person name="Albersmeier A."/>
            <person name="Kalinowski J."/>
            <person name="Ruckert C."/>
        </authorList>
    </citation>
    <scope>NUCLEOTIDE SEQUENCE</scope>
    <source>
        <strain evidence="2">JCM 3051</strain>
    </source>
</reference>
<feature type="region of interest" description="Disordered" evidence="1">
    <location>
        <begin position="1"/>
        <end position="48"/>
    </location>
</feature>